<gene>
    <name evidence="1" type="ORF">ABS32_05390</name>
</gene>
<evidence type="ECO:0000313" key="1">
    <source>
        <dbReference type="EMBL" id="KRP31955.1"/>
    </source>
</evidence>
<reference evidence="1 2" key="1">
    <citation type="submission" date="2015-10" db="EMBL/GenBank/DDBJ databases">
        <title>Metagenome-Assembled Genomes uncover a global brackish microbiome.</title>
        <authorList>
            <person name="Hugerth L.W."/>
            <person name="Larsson J."/>
            <person name="Alneberg J."/>
            <person name="Lindh M.V."/>
            <person name="Legrand C."/>
            <person name="Pinhassi J."/>
            <person name="Andersson A.F."/>
        </authorList>
    </citation>
    <scope>NUCLEOTIDE SEQUENCE [LARGE SCALE GENOMIC DNA]</scope>
    <source>
        <strain evidence="1">BACL9 MAG-120820-bin42</strain>
    </source>
</reference>
<dbReference type="Proteomes" id="UP000051557">
    <property type="component" value="Unassembled WGS sequence"/>
</dbReference>
<dbReference type="InterPro" id="IPR032568">
    <property type="entry name" value="DUF4926"/>
</dbReference>
<evidence type="ECO:0000313" key="2">
    <source>
        <dbReference type="Proteomes" id="UP000051557"/>
    </source>
</evidence>
<comment type="caution">
    <text evidence="1">The sequence shown here is derived from an EMBL/GenBank/DDBJ whole genome shotgun (WGS) entry which is preliminary data.</text>
</comment>
<dbReference type="Pfam" id="PF16277">
    <property type="entry name" value="DUF4926"/>
    <property type="match status" value="1"/>
</dbReference>
<dbReference type="EMBL" id="LIDM01000203">
    <property type="protein sequence ID" value="KRP31955.1"/>
    <property type="molecule type" value="Genomic_DNA"/>
</dbReference>
<name>A0A0R2XC15_9BACT</name>
<organism evidence="1 2">
    <name type="scientific">Verrucomicrobia subdivision 6 bacterium BACL9 MAG-120820-bin42</name>
    <dbReference type="NCBI Taxonomy" id="1655634"/>
    <lineage>
        <taxon>Bacteria</taxon>
        <taxon>Pseudomonadati</taxon>
        <taxon>Verrucomicrobiota</taxon>
        <taxon>Verrucomicrobiia</taxon>
        <taxon>Verrucomicrobiales</taxon>
        <taxon>Verrucomicrobia subdivision 6</taxon>
    </lineage>
</organism>
<evidence type="ECO:0008006" key="3">
    <source>
        <dbReference type="Google" id="ProtNLM"/>
    </source>
</evidence>
<sequence>MTLLTEHSRVVLMEGLPELGLSAGTIGTIIHVHREPPGYEIEFFSPTGETVAIGTAHPHQVRLCVPTDMVPA</sequence>
<dbReference type="AlphaFoldDB" id="A0A0R2XC15"/>
<protein>
    <recommendedName>
        <fullName evidence="3">DUF4926 domain-containing protein</fullName>
    </recommendedName>
</protein>
<proteinExistence type="predicted"/>
<accession>A0A0R2XC15</accession>